<evidence type="ECO:0000313" key="1">
    <source>
        <dbReference type="EMBL" id="MEQ2377665.1"/>
    </source>
</evidence>
<dbReference type="PROSITE" id="PS51318">
    <property type="entry name" value="TAT"/>
    <property type="match status" value="1"/>
</dbReference>
<dbReference type="PROSITE" id="PS51257">
    <property type="entry name" value="PROKAR_LIPOPROTEIN"/>
    <property type="match status" value="1"/>
</dbReference>
<name>A0ABV1BRH9_9FIRM</name>
<evidence type="ECO:0000313" key="2">
    <source>
        <dbReference type="Proteomes" id="UP001496146"/>
    </source>
</evidence>
<dbReference type="NCBIfam" id="TIGR01409">
    <property type="entry name" value="TAT_signal_seq"/>
    <property type="match status" value="1"/>
</dbReference>
<dbReference type="EMBL" id="JBBMEP010000018">
    <property type="protein sequence ID" value="MEQ2377665.1"/>
    <property type="molecule type" value="Genomic_DNA"/>
</dbReference>
<dbReference type="InterPro" id="IPR006311">
    <property type="entry name" value="TAT_signal"/>
</dbReference>
<dbReference type="InterPro" id="IPR019546">
    <property type="entry name" value="TAT_signal_bac_arc"/>
</dbReference>
<accession>A0ABV1BRH9</accession>
<comment type="caution">
    <text evidence="1">The sequence shown here is derived from an EMBL/GenBank/DDBJ whole genome shotgun (WGS) entry which is preliminary data.</text>
</comment>
<gene>
    <name evidence="1" type="ORF">WMO17_09955</name>
</gene>
<protein>
    <submittedName>
        <fullName evidence="1">Twin-arginine translocation signal domain-containing protein</fullName>
    </submittedName>
</protein>
<proteinExistence type="predicted"/>
<dbReference type="Pfam" id="PF10518">
    <property type="entry name" value="TAT_signal"/>
    <property type="match status" value="1"/>
</dbReference>
<dbReference type="Proteomes" id="UP001496146">
    <property type="component" value="Unassembled WGS sequence"/>
</dbReference>
<organism evidence="1 2">
    <name type="scientific">Faecalibacterium faecis</name>
    <dbReference type="NCBI Taxonomy" id="3133157"/>
    <lineage>
        <taxon>Bacteria</taxon>
        <taxon>Bacillati</taxon>
        <taxon>Bacillota</taxon>
        <taxon>Clostridia</taxon>
        <taxon>Eubacteriales</taxon>
        <taxon>Oscillospiraceae</taxon>
        <taxon>Faecalibacterium</taxon>
    </lineage>
</organism>
<keyword evidence="2" id="KW-1185">Reference proteome</keyword>
<sequence>MSNISRRQFLKSAGVAALAAGVLVGCGNVPGTDVPDVPEVTSVDLRVIFVDEKENPVGNSVDGVYETKVLKGAKRYDPKLIPAEKLPKGYELVSTDEVDIIADSTPMIAKVPVKLQGSKPASKSKVFLTLMFTTGGVKPRRVEVIANKVFDLKSNPNEMVCYDDIKDSLLEKCKDIEPDTTWESYLKIVDGGYEATVVMGVALKG</sequence>
<dbReference type="RefSeq" id="WP_349137993.1">
    <property type="nucleotide sequence ID" value="NZ_JBBMEP010000018.1"/>
</dbReference>
<reference evidence="1 2" key="1">
    <citation type="submission" date="2024-03" db="EMBL/GenBank/DDBJ databases">
        <title>Human intestinal bacterial collection.</title>
        <authorList>
            <person name="Pauvert C."/>
            <person name="Hitch T.C.A."/>
            <person name="Clavel T."/>
        </authorList>
    </citation>
    <scope>NUCLEOTIDE SEQUENCE [LARGE SCALE GENOMIC DNA]</scope>
    <source>
        <strain evidence="1 2">CLA-JM-H7-B</strain>
    </source>
</reference>